<dbReference type="PANTHER" id="PTHR28264">
    <property type="entry name" value="CYTOCHROME C OXIDASE SUBUNIT 7A"/>
    <property type="match status" value="1"/>
</dbReference>
<sequence>MVKPITGMLRRGLVLDISVAFGLGLSAGYGWWYGYHVPTVRHRDAFYTKLEDERAQ</sequence>
<dbReference type="GO" id="GO:0004129">
    <property type="term" value="F:cytochrome-c oxidase activity"/>
    <property type="evidence" value="ECO:0007669"/>
    <property type="project" value="TreeGrafter"/>
</dbReference>
<keyword evidence="5 12" id="KW-0812">Transmembrane</keyword>
<evidence type="ECO:0000256" key="11">
    <source>
        <dbReference type="ARBA" id="ARBA00031091"/>
    </source>
</evidence>
<gene>
    <name evidence="13" type="ORF">K490DRAFT_15005</name>
</gene>
<evidence type="ECO:0000256" key="12">
    <source>
        <dbReference type="SAM" id="Phobius"/>
    </source>
</evidence>
<evidence type="ECO:0000256" key="2">
    <source>
        <dbReference type="ARBA" id="ARBA00004673"/>
    </source>
</evidence>
<comment type="caution">
    <text evidence="13">The sequence shown here is derived from an EMBL/GenBank/DDBJ whole genome shotgun (WGS) entry which is preliminary data.</text>
</comment>
<dbReference type="OrthoDB" id="2317211at2759"/>
<proteinExistence type="inferred from homology"/>
<evidence type="ECO:0000313" key="14">
    <source>
        <dbReference type="Proteomes" id="UP000799776"/>
    </source>
</evidence>
<dbReference type="GO" id="GO:0016491">
    <property type="term" value="F:oxidoreductase activity"/>
    <property type="evidence" value="ECO:0007669"/>
    <property type="project" value="UniProtKB-KW"/>
</dbReference>
<keyword evidence="7 12" id="KW-1133">Transmembrane helix</keyword>
<evidence type="ECO:0000256" key="8">
    <source>
        <dbReference type="ARBA" id="ARBA00023002"/>
    </source>
</evidence>
<evidence type="ECO:0000256" key="4">
    <source>
        <dbReference type="ARBA" id="ARBA00016081"/>
    </source>
</evidence>
<dbReference type="GO" id="GO:0005743">
    <property type="term" value="C:mitochondrial inner membrane"/>
    <property type="evidence" value="ECO:0007669"/>
    <property type="project" value="UniProtKB-SubCell"/>
</dbReference>
<evidence type="ECO:0000256" key="5">
    <source>
        <dbReference type="ARBA" id="ARBA00022692"/>
    </source>
</evidence>
<evidence type="ECO:0000256" key="7">
    <source>
        <dbReference type="ARBA" id="ARBA00022989"/>
    </source>
</evidence>
<accession>A0A9P4M0F5</accession>
<comment type="subcellular location">
    <subcellularLocation>
        <location evidence="1">Mitochondrion inner membrane</location>
        <topology evidence="1">Single-pass membrane protein</topology>
    </subcellularLocation>
</comment>
<organism evidence="13 14">
    <name type="scientific">Saccharata proteae CBS 121410</name>
    <dbReference type="NCBI Taxonomy" id="1314787"/>
    <lineage>
        <taxon>Eukaryota</taxon>
        <taxon>Fungi</taxon>
        <taxon>Dikarya</taxon>
        <taxon>Ascomycota</taxon>
        <taxon>Pezizomycotina</taxon>
        <taxon>Dothideomycetes</taxon>
        <taxon>Dothideomycetes incertae sedis</taxon>
        <taxon>Botryosphaeriales</taxon>
        <taxon>Saccharataceae</taxon>
        <taxon>Saccharata</taxon>
    </lineage>
</organism>
<feature type="transmembrane region" description="Helical" evidence="12">
    <location>
        <begin position="12"/>
        <end position="32"/>
    </location>
</feature>
<reference evidence="13" key="1">
    <citation type="journal article" date="2020" name="Stud. Mycol.">
        <title>101 Dothideomycetes genomes: a test case for predicting lifestyles and emergence of pathogens.</title>
        <authorList>
            <person name="Haridas S."/>
            <person name="Albert R."/>
            <person name="Binder M."/>
            <person name="Bloem J."/>
            <person name="Labutti K."/>
            <person name="Salamov A."/>
            <person name="Andreopoulos B."/>
            <person name="Baker S."/>
            <person name="Barry K."/>
            <person name="Bills G."/>
            <person name="Bluhm B."/>
            <person name="Cannon C."/>
            <person name="Castanera R."/>
            <person name="Culley D."/>
            <person name="Daum C."/>
            <person name="Ezra D."/>
            <person name="Gonzalez J."/>
            <person name="Henrissat B."/>
            <person name="Kuo A."/>
            <person name="Liang C."/>
            <person name="Lipzen A."/>
            <person name="Lutzoni F."/>
            <person name="Magnuson J."/>
            <person name="Mondo S."/>
            <person name="Nolan M."/>
            <person name="Ohm R."/>
            <person name="Pangilinan J."/>
            <person name="Park H.-J."/>
            <person name="Ramirez L."/>
            <person name="Alfaro M."/>
            <person name="Sun H."/>
            <person name="Tritt A."/>
            <person name="Yoshinaga Y."/>
            <person name="Zwiers L.-H."/>
            <person name="Turgeon B."/>
            <person name="Goodwin S."/>
            <person name="Spatafora J."/>
            <person name="Crous P."/>
            <person name="Grigoriev I."/>
        </authorList>
    </citation>
    <scope>NUCLEOTIDE SEQUENCE</scope>
    <source>
        <strain evidence="13">CBS 121410</strain>
    </source>
</reference>
<name>A0A9P4M0F5_9PEZI</name>
<evidence type="ECO:0000256" key="3">
    <source>
        <dbReference type="ARBA" id="ARBA00008862"/>
    </source>
</evidence>
<protein>
    <recommendedName>
        <fullName evidence="4">Cytochrome c oxidase subunit 9, mitochondrial</fullName>
    </recommendedName>
    <alternativeName>
        <fullName evidence="11">Cytochrome c oxidase polypeptide VIIA</fullName>
    </alternativeName>
</protein>
<evidence type="ECO:0000256" key="1">
    <source>
        <dbReference type="ARBA" id="ARBA00004434"/>
    </source>
</evidence>
<dbReference type="InterPro" id="IPR014368">
    <property type="entry name" value="Cyt_c_oxidase_su7a_fun"/>
</dbReference>
<keyword evidence="14" id="KW-1185">Reference proteome</keyword>
<comment type="similarity">
    <text evidence="3">Belongs to the fungal cytochrome c oxidase subunit 7a family.</text>
</comment>
<keyword evidence="6" id="KW-0999">Mitochondrion inner membrane</keyword>
<dbReference type="GO" id="GO:0006123">
    <property type="term" value="P:mitochondrial electron transport, cytochrome c to oxygen"/>
    <property type="evidence" value="ECO:0007669"/>
    <property type="project" value="InterPro"/>
</dbReference>
<dbReference type="Proteomes" id="UP000799776">
    <property type="component" value="Unassembled WGS sequence"/>
</dbReference>
<feature type="non-terminal residue" evidence="13">
    <location>
        <position position="56"/>
    </location>
</feature>
<evidence type="ECO:0000256" key="6">
    <source>
        <dbReference type="ARBA" id="ARBA00022792"/>
    </source>
</evidence>
<dbReference type="PIRSF" id="PIRSF000283">
    <property type="entry name" value="COX9"/>
    <property type="match status" value="1"/>
</dbReference>
<keyword evidence="9" id="KW-0496">Mitochondrion</keyword>
<keyword evidence="10 12" id="KW-0472">Membrane</keyword>
<dbReference type="PANTHER" id="PTHR28264:SF1">
    <property type="entry name" value="CYTOCHROME C OXIDASE SUBUNIT 6C"/>
    <property type="match status" value="1"/>
</dbReference>
<evidence type="ECO:0000256" key="10">
    <source>
        <dbReference type="ARBA" id="ARBA00023136"/>
    </source>
</evidence>
<comment type="pathway">
    <text evidence="2">Energy metabolism; oxidative phosphorylation.</text>
</comment>
<dbReference type="EMBL" id="ML978711">
    <property type="protein sequence ID" value="KAF2092230.1"/>
    <property type="molecule type" value="Genomic_DNA"/>
</dbReference>
<evidence type="ECO:0000256" key="9">
    <source>
        <dbReference type="ARBA" id="ARBA00023128"/>
    </source>
</evidence>
<dbReference type="AlphaFoldDB" id="A0A9P4M0F5"/>
<evidence type="ECO:0000313" key="13">
    <source>
        <dbReference type="EMBL" id="KAF2092230.1"/>
    </source>
</evidence>
<keyword evidence="8" id="KW-0560">Oxidoreductase</keyword>
<dbReference type="CDD" id="cd22888">
    <property type="entry name" value="CcO_VIIa_fungal"/>
    <property type="match status" value="1"/>
</dbReference>